<dbReference type="STRING" id="361279.SAMN05421663_10269"/>
<proteinExistence type="predicted"/>
<feature type="transmembrane region" description="Helical" evidence="1">
    <location>
        <begin position="36"/>
        <end position="55"/>
    </location>
</feature>
<sequence>MSTTRNMKLITGVLEAILAIPVLGAIIILSNGWMPLVIMLVLHIITLMLAVQVQGPLAGSIVGIIASCLGWIPFVGWMLHAAAAIVLLLEYFSRRLQRR</sequence>
<keyword evidence="3" id="KW-1185">Reference proteome</keyword>
<evidence type="ECO:0000313" key="2">
    <source>
        <dbReference type="EMBL" id="SDC32196.1"/>
    </source>
</evidence>
<gene>
    <name evidence="2" type="ORF">SAMN05421663_10269</name>
</gene>
<name>A0A1G6KPC2_9BACI</name>
<dbReference type="AlphaFoldDB" id="A0A1G6KPC2"/>
<keyword evidence="1" id="KW-0472">Membrane</keyword>
<evidence type="ECO:0000313" key="3">
    <source>
        <dbReference type="Proteomes" id="UP000198666"/>
    </source>
</evidence>
<dbReference type="Proteomes" id="UP000198666">
    <property type="component" value="Unassembled WGS sequence"/>
</dbReference>
<dbReference type="EMBL" id="FMZB01000002">
    <property type="protein sequence ID" value="SDC32196.1"/>
    <property type="molecule type" value="Genomic_DNA"/>
</dbReference>
<organism evidence="2 3">
    <name type="scientific">Terribacillus halophilus</name>
    <dbReference type="NCBI Taxonomy" id="361279"/>
    <lineage>
        <taxon>Bacteria</taxon>
        <taxon>Bacillati</taxon>
        <taxon>Bacillota</taxon>
        <taxon>Bacilli</taxon>
        <taxon>Bacillales</taxon>
        <taxon>Bacillaceae</taxon>
        <taxon>Terribacillus</taxon>
    </lineage>
</organism>
<dbReference type="RefSeq" id="WP_244499234.1">
    <property type="nucleotide sequence ID" value="NZ_FMZB01000002.1"/>
</dbReference>
<keyword evidence="1" id="KW-1133">Transmembrane helix</keyword>
<keyword evidence="1" id="KW-0812">Transmembrane</keyword>
<reference evidence="3" key="1">
    <citation type="submission" date="2016-10" db="EMBL/GenBank/DDBJ databases">
        <authorList>
            <person name="Varghese N."/>
            <person name="Submissions S."/>
        </authorList>
    </citation>
    <scope>NUCLEOTIDE SEQUENCE [LARGE SCALE GENOMIC DNA]</scope>
    <source>
        <strain evidence="3">DSM 21620</strain>
    </source>
</reference>
<feature type="transmembrane region" description="Helical" evidence="1">
    <location>
        <begin position="12"/>
        <end position="29"/>
    </location>
</feature>
<accession>A0A1G6KPC2</accession>
<evidence type="ECO:0000256" key="1">
    <source>
        <dbReference type="SAM" id="Phobius"/>
    </source>
</evidence>
<protein>
    <submittedName>
        <fullName evidence="2">Uncharacterized protein</fullName>
    </submittedName>
</protein>
<feature type="transmembrane region" description="Helical" evidence="1">
    <location>
        <begin position="61"/>
        <end position="89"/>
    </location>
</feature>